<dbReference type="EMBL" id="FOLL01000001">
    <property type="protein sequence ID" value="SFB83670.1"/>
    <property type="molecule type" value="Genomic_DNA"/>
</dbReference>
<evidence type="ECO:0000256" key="1">
    <source>
        <dbReference type="SAM" id="SignalP"/>
    </source>
</evidence>
<evidence type="ECO:0000313" key="3">
    <source>
        <dbReference type="Proteomes" id="UP000199577"/>
    </source>
</evidence>
<keyword evidence="3" id="KW-1185">Reference proteome</keyword>
<evidence type="ECO:0008006" key="4">
    <source>
        <dbReference type="Google" id="ProtNLM"/>
    </source>
</evidence>
<dbReference type="RefSeq" id="WP_090970543.1">
    <property type="nucleotide sequence ID" value="NZ_FOLL01000001.1"/>
</dbReference>
<dbReference type="Proteomes" id="UP000199577">
    <property type="component" value="Unassembled WGS sequence"/>
</dbReference>
<dbReference type="Gene3D" id="2.120.10.10">
    <property type="match status" value="1"/>
</dbReference>
<dbReference type="InterPro" id="IPR036278">
    <property type="entry name" value="Sialidase_sf"/>
</dbReference>
<keyword evidence="1" id="KW-0732">Signal</keyword>
<dbReference type="STRING" id="623281.SAMN05421747_101425"/>
<protein>
    <recommendedName>
        <fullName evidence="4">BNR repeat-like domain-containing protein</fullName>
    </recommendedName>
</protein>
<accession>A0A1I1EFA4</accession>
<feature type="chain" id="PRO_5011744158" description="BNR repeat-like domain-containing protein" evidence="1">
    <location>
        <begin position="17"/>
        <end position="423"/>
    </location>
</feature>
<gene>
    <name evidence="2" type="ORF">SAMN05421747_101425</name>
</gene>
<sequence>MRNLKYIYIIALASMAAVCSPKGNGTGIATLSTSASARGPYLTHDHQGRPVICWTEKNDAGVYRLSFALYDATSRRFGPAIAVGGSEGISTSPESMGKIAFKSDGTVVAVFAKPFKQEKNPFAGGIYYSMSNDMGATWSPPKFLHTDTAHHYGRNFFDIARLGNGEVGAVWLDGRDTTVQGSTLYFAATGSGTGFNGETVVHRGTCECCRTDLLVDDGGTIHVAYRSIMYPTARFGEQVRDMAYVRSEDNGQTFSNELTISPDNWAIRACPHSGPALAAEGEHIHALWFTAGGGSALYHTHTDKQGFKQRTLISQTGSHPQLALWSIDTVVAVYEDAHSPHTGAHHHHESDKMPTAVTPRVVLHPIVRGQPLQQVVIADHEGGTYPVATRMDKGILVAWMRETANGSAISYTIYSFADKPQFH</sequence>
<dbReference type="SUPFAM" id="SSF50939">
    <property type="entry name" value="Sialidases"/>
    <property type="match status" value="1"/>
</dbReference>
<name>A0A1I1EFA4_9SPHI</name>
<proteinExistence type="predicted"/>
<evidence type="ECO:0000313" key="2">
    <source>
        <dbReference type="EMBL" id="SFB83670.1"/>
    </source>
</evidence>
<dbReference type="OrthoDB" id="9764969at2"/>
<dbReference type="AlphaFoldDB" id="A0A1I1EFA4"/>
<dbReference type="CDD" id="cd15482">
    <property type="entry name" value="Sialidase_non-viral"/>
    <property type="match status" value="1"/>
</dbReference>
<organism evidence="2 3">
    <name type="scientific">Parapedobacter composti</name>
    <dbReference type="NCBI Taxonomy" id="623281"/>
    <lineage>
        <taxon>Bacteria</taxon>
        <taxon>Pseudomonadati</taxon>
        <taxon>Bacteroidota</taxon>
        <taxon>Sphingobacteriia</taxon>
        <taxon>Sphingobacteriales</taxon>
        <taxon>Sphingobacteriaceae</taxon>
        <taxon>Parapedobacter</taxon>
    </lineage>
</organism>
<feature type="signal peptide" evidence="1">
    <location>
        <begin position="1"/>
        <end position="16"/>
    </location>
</feature>
<reference evidence="2 3" key="1">
    <citation type="submission" date="2016-10" db="EMBL/GenBank/DDBJ databases">
        <authorList>
            <person name="de Groot N.N."/>
        </authorList>
    </citation>
    <scope>NUCLEOTIDE SEQUENCE [LARGE SCALE GENOMIC DNA]</scope>
    <source>
        <strain evidence="2 3">DSM 22900</strain>
    </source>
</reference>